<comment type="caution">
    <text evidence="8">The sequence shown here is derived from an EMBL/GenBank/DDBJ whole genome shotgun (WGS) entry which is preliminary data.</text>
</comment>
<evidence type="ECO:0000256" key="2">
    <source>
        <dbReference type="ARBA" id="ARBA00022723"/>
    </source>
</evidence>
<dbReference type="SMART" id="SM00702">
    <property type="entry name" value="P4Hc"/>
    <property type="match status" value="1"/>
</dbReference>
<feature type="domain" description="Fe2OG dioxygenase" evidence="7">
    <location>
        <begin position="230"/>
        <end position="324"/>
    </location>
</feature>
<dbReference type="EMBL" id="QFYS01000001">
    <property type="protein sequence ID" value="RAK68541.1"/>
    <property type="molecule type" value="Genomic_DNA"/>
</dbReference>
<sequence>MAYLPGQPVPWFTAPTASSPAFVLDSAAGRYVVLLLLPEEPAARSEAIRTLATHQRMFDDSRTTAVVVLRDPSWVQGARDIRGLRWVHDSSGRITELFGPEPHWLLLDPTLRVMASAPIADGAALLARLPTLPPPAEHAGVPMHAPALIAPRVFEPELCEELIQRHQAQGGAFTGVMRDQGDRTVAVMDELKKRRDIWLEDPELRDAIAERLHRRLFPFIRLALGFAATRIERYLVSCYDAADEAVFHPHRDNTTQGTAHRRFACSINLNDDFDGGDLRFGEYGMSTYRPPVGGAVVFSCAILHEATRVTRGRRYAFLPFLFDEDGATVRAAYEARVAGLAPAEGTPA</sequence>
<dbReference type="SUPFAM" id="SSF51197">
    <property type="entry name" value="Clavaminate synthase-like"/>
    <property type="match status" value="1"/>
</dbReference>
<dbReference type="OrthoDB" id="255432at2"/>
<dbReference type="Gene3D" id="2.60.120.620">
    <property type="entry name" value="q2cbj1_9rhob like domain"/>
    <property type="match status" value="1"/>
</dbReference>
<name>A0A328BPX8_9CAUL</name>
<evidence type="ECO:0000259" key="7">
    <source>
        <dbReference type="PROSITE" id="PS51471"/>
    </source>
</evidence>
<comment type="cofactor">
    <cofactor evidence="1">
        <name>L-ascorbate</name>
        <dbReference type="ChEBI" id="CHEBI:38290"/>
    </cofactor>
</comment>
<keyword evidence="5" id="KW-0560">Oxidoreductase</keyword>
<dbReference type="Pfam" id="PF13640">
    <property type="entry name" value="2OG-FeII_Oxy_3"/>
    <property type="match status" value="1"/>
</dbReference>
<gene>
    <name evidence="8" type="ORF">DJ019_00485</name>
</gene>
<proteinExistence type="predicted"/>
<dbReference type="InterPro" id="IPR005123">
    <property type="entry name" value="Oxoglu/Fe-dep_dioxygenase_dom"/>
</dbReference>
<evidence type="ECO:0000313" key="9">
    <source>
        <dbReference type="Proteomes" id="UP000249524"/>
    </source>
</evidence>
<dbReference type="Proteomes" id="UP000249524">
    <property type="component" value="Unassembled WGS sequence"/>
</dbReference>
<keyword evidence="6" id="KW-0408">Iron</keyword>
<keyword evidence="3" id="KW-0847">Vitamin C</keyword>
<evidence type="ECO:0000256" key="4">
    <source>
        <dbReference type="ARBA" id="ARBA00022964"/>
    </source>
</evidence>
<dbReference type="GO" id="GO:0005506">
    <property type="term" value="F:iron ion binding"/>
    <property type="evidence" value="ECO:0007669"/>
    <property type="project" value="InterPro"/>
</dbReference>
<evidence type="ECO:0000256" key="5">
    <source>
        <dbReference type="ARBA" id="ARBA00023002"/>
    </source>
</evidence>
<evidence type="ECO:0000256" key="1">
    <source>
        <dbReference type="ARBA" id="ARBA00001961"/>
    </source>
</evidence>
<dbReference type="GO" id="GO:0031418">
    <property type="term" value="F:L-ascorbic acid binding"/>
    <property type="evidence" value="ECO:0007669"/>
    <property type="project" value="UniProtKB-KW"/>
</dbReference>
<keyword evidence="4" id="KW-0223">Dioxygenase</keyword>
<organism evidence="8 9">
    <name type="scientific">Phenylobacterium kunshanense</name>
    <dbReference type="NCBI Taxonomy" id="1445034"/>
    <lineage>
        <taxon>Bacteria</taxon>
        <taxon>Pseudomonadati</taxon>
        <taxon>Pseudomonadota</taxon>
        <taxon>Alphaproteobacteria</taxon>
        <taxon>Caulobacterales</taxon>
        <taxon>Caulobacteraceae</taxon>
        <taxon>Phenylobacterium</taxon>
    </lineage>
</organism>
<keyword evidence="9" id="KW-1185">Reference proteome</keyword>
<dbReference type="PROSITE" id="PS51471">
    <property type="entry name" value="FE2OG_OXY"/>
    <property type="match status" value="1"/>
</dbReference>
<dbReference type="InterPro" id="IPR006620">
    <property type="entry name" value="Pro_4_hyd_alph"/>
</dbReference>
<protein>
    <submittedName>
        <fullName evidence="8">2OG-Fe(II) oxygenase</fullName>
    </submittedName>
</protein>
<dbReference type="InterPro" id="IPR044862">
    <property type="entry name" value="Pro_4_hyd_alph_FE2OG_OXY"/>
</dbReference>
<keyword evidence="2" id="KW-0479">Metal-binding</keyword>
<accession>A0A328BPX8</accession>
<evidence type="ECO:0000313" key="8">
    <source>
        <dbReference type="EMBL" id="RAK68541.1"/>
    </source>
</evidence>
<dbReference type="RefSeq" id="WP_111274033.1">
    <property type="nucleotide sequence ID" value="NZ_QFYS01000001.1"/>
</dbReference>
<dbReference type="GO" id="GO:0016705">
    <property type="term" value="F:oxidoreductase activity, acting on paired donors, with incorporation or reduction of molecular oxygen"/>
    <property type="evidence" value="ECO:0007669"/>
    <property type="project" value="InterPro"/>
</dbReference>
<evidence type="ECO:0000256" key="6">
    <source>
        <dbReference type="ARBA" id="ARBA00023004"/>
    </source>
</evidence>
<dbReference type="AlphaFoldDB" id="A0A328BPX8"/>
<dbReference type="GO" id="GO:0051213">
    <property type="term" value="F:dioxygenase activity"/>
    <property type="evidence" value="ECO:0007669"/>
    <property type="project" value="UniProtKB-KW"/>
</dbReference>
<evidence type="ECO:0000256" key="3">
    <source>
        <dbReference type="ARBA" id="ARBA00022896"/>
    </source>
</evidence>
<reference evidence="8 9" key="1">
    <citation type="submission" date="2018-05" db="EMBL/GenBank/DDBJ databases">
        <authorList>
            <person name="Lanie J.A."/>
            <person name="Ng W.-L."/>
            <person name="Kazmierczak K.M."/>
            <person name="Andrzejewski T.M."/>
            <person name="Davidsen T.M."/>
            <person name="Wayne K.J."/>
            <person name="Tettelin H."/>
            <person name="Glass J.I."/>
            <person name="Rusch D."/>
            <person name="Podicherti R."/>
            <person name="Tsui H.-C.T."/>
            <person name="Winkler M.E."/>
        </authorList>
    </citation>
    <scope>NUCLEOTIDE SEQUENCE [LARGE SCALE GENOMIC DNA]</scope>
    <source>
        <strain evidence="8 9">BUT-10</strain>
    </source>
</reference>